<comment type="caution">
    <text evidence="2">The sequence shown here is derived from an EMBL/GenBank/DDBJ whole genome shotgun (WGS) entry which is preliminary data.</text>
</comment>
<dbReference type="STRING" id="1869.MB27_27655"/>
<dbReference type="EMBL" id="JRTT01000040">
    <property type="protein sequence ID" value="KHD74580.1"/>
    <property type="molecule type" value="Genomic_DNA"/>
</dbReference>
<feature type="compositionally biased region" description="Polar residues" evidence="1">
    <location>
        <begin position="12"/>
        <end position="27"/>
    </location>
</feature>
<feature type="region of interest" description="Disordered" evidence="1">
    <location>
        <begin position="41"/>
        <end position="60"/>
    </location>
</feature>
<sequence>MITTEFARTGAGSVTFSGATGSGSNLPSLLVSPITPVRSGSARHAEAYAGSPPPGSPRSR</sequence>
<dbReference type="AlphaFoldDB" id="A0A0A6UEV3"/>
<proteinExistence type="predicted"/>
<accession>A0A0A6UEV3</accession>
<reference evidence="2 3" key="1">
    <citation type="submission" date="2014-10" db="EMBL/GenBank/DDBJ databases">
        <title>Draft genome sequence of Actinoplanes utahensis NRRL 12052.</title>
        <authorList>
            <person name="Velasco-Bucheli B."/>
            <person name="del Cerro C."/>
            <person name="Hormigo D."/>
            <person name="Garcia J.L."/>
            <person name="Acebal C."/>
            <person name="Arroyo M."/>
            <person name="de la Mata I."/>
        </authorList>
    </citation>
    <scope>NUCLEOTIDE SEQUENCE [LARGE SCALE GENOMIC DNA]</scope>
    <source>
        <strain evidence="2 3">NRRL 12052</strain>
    </source>
</reference>
<organism evidence="2 3">
    <name type="scientific">Actinoplanes utahensis</name>
    <dbReference type="NCBI Taxonomy" id="1869"/>
    <lineage>
        <taxon>Bacteria</taxon>
        <taxon>Bacillati</taxon>
        <taxon>Actinomycetota</taxon>
        <taxon>Actinomycetes</taxon>
        <taxon>Micromonosporales</taxon>
        <taxon>Micromonosporaceae</taxon>
        <taxon>Actinoplanes</taxon>
    </lineage>
</organism>
<name>A0A0A6UEV3_ACTUT</name>
<evidence type="ECO:0000313" key="3">
    <source>
        <dbReference type="Proteomes" id="UP000054537"/>
    </source>
</evidence>
<protein>
    <submittedName>
        <fullName evidence="2">Uncharacterized protein</fullName>
    </submittedName>
</protein>
<evidence type="ECO:0000256" key="1">
    <source>
        <dbReference type="SAM" id="MobiDB-lite"/>
    </source>
</evidence>
<evidence type="ECO:0000313" key="2">
    <source>
        <dbReference type="EMBL" id="KHD74580.1"/>
    </source>
</evidence>
<feature type="compositionally biased region" description="Pro residues" evidence="1">
    <location>
        <begin position="51"/>
        <end position="60"/>
    </location>
</feature>
<feature type="region of interest" description="Disordered" evidence="1">
    <location>
        <begin position="1"/>
        <end position="34"/>
    </location>
</feature>
<gene>
    <name evidence="2" type="ORF">MB27_27655</name>
</gene>
<dbReference type="Proteomes" id="UP000054537">
    <property type="component" value="Unassembled WGS sequence"/>
</dbReference>
<keyword evidence="3" id="KW-1185">Reference proteome</keyword>